<organism evidence="2 3">
    <name type="scientific">Parelaphostrongylus tenuis</name>
    <name type="common">Meningeal worm</name>
    <dbReference type="NCBI Taxonomy" id="148309"/>
    <lineage>
        <taxon>Eukaryota</taxon>
        <taxon>Metazoa</taxon>
        <taxon>Ecdysozoa</taxon>
        <taxon>Nematoda</taxon>
        <taxon>Chromadorea</taxon>
        <taxon>Rhabditida</taxon>
        <taxon>Rhabditina</taxon>
        <taxon>Rhabditomorpha</taxon>
        <taxon>Strongyloidea</taxon>
        <taxon>Metastrongylidae</taxon>
        <taxon>Parelaphostrongylus</taxon>
    </lineage>
</organism>
<dbReference type="EMBL" id="JAHQIW010001447">
    <property type="protein sequence ID" value="KAJ1352550.1"/>
    <property type="molecule type" value="Genomic_DNA"/>
</dbReference>
<gene>
    <name evidence="2" type="ORF">KIN20_008929</name>
</gene>
<proteinExistence type="predicted"/>
<dbReference type="Proteomes" id="UP001196413">
    <property type="component" value="Unassembled WGS sequence"/>
</dbReference>
<feature type="region of interest" description="Disordered" evidence="1">
    <location>
        <begin position="55"/>
        <end position="76"/>
    </location>
</feature>
<evidence type="ECO:0000313" key="3">
    <source>
        <dbReference type="Proteomes" id="UP001196413"/>
    </source>
</evidence>
<evidence type="ECO:0000256" key="1">
    <source>
        <dbReference type="SAM" id="MobiDB-lite"/>
    </source>
</evidence>
<reference evidence="2" key="1">
    <citation type="submission" date="2021-06" db="EMBL/GenBank/DDBJ databases">
        <title>Parelaphostrongylus tenuis whole genome reference sequence.</title>
        <authorList>
            <person name="Garwood T.J."/>
            <person name="Larsen P.A."/>
            <person name="Fountain-Jones N.M."/>
            <person name="Garbe J.R."/>
            <person name="Macchietto M.G."/>
            <person name="Kania S.A."/>
            <person name="Gerhold R.W."/>
            <person name="Richards J.E."/>
            <person name="Wolf T.M."/>
        </authorList>
    </citation>
    <scope>NUCLEOTIDE SEQUENCE</scope>
    <source>
        <strain evidence="2">MNPRO001-30</strain>
        <tissue evidence="2">Meninges</tissue>
    </source>
</reference>
<feature type="compositionally biased region" description="Polar residues" evidence="1">
    <location>
        <begin position="60"/>
        <end position="72"/>
    </location>
</feature>
<name>A0AAD5M7G8_PARTN</name>
<evidence type="ECO:0000313" key="2">
    <source>
        <dbReference type="EMBL" id="KAJ1352550.1"/>
    </source>
</evidence>
<accession>A0AAD5M7G8</accession>
<dbReference type="AlphaFoldDB" id="A0AAD5M7G8"/>
<protein>
    <submittedName>
        <fullName evidence="2">Uncharacterized protein</fullName>
    </submittedName>
</protein>
<comment type="caution">
    <text evidence="2">The sequence shown here is derived from an EMBL/GenBank/DDBJ whole genome shotgun (WGS) entry which is preliminary data.</text>
</comment>
<keyword evidence="3" id="KW-1185">Reference proteome</keyword>
<sequence>MVVTGSTRNSNSTSKSIHDKGYANHYLGWDGADSPGLAVSRRGYQSEALLCSREPLQLGPITSTSPQSNPVSRQRRAACRQIDTEEVNQKGLGVSGYFE</sequence>